<evidence type="ECO:0000313" key="4">
    <source>
        <dbReference type="Proteomes" id="UP000274822"/>
    </source>
</evidence>
<protein>
    <submittedName>
        <fullName evidence="3">Uncharacterized protein</fullName>
    </submittedName>
</protein>
<evidence type="ECO:0000313" key="3">
    <source>
        <dbReference type="EMBL" id="RUS34270.1"/>
    </source>
</evidence>
<keyword evidence="2" id="KW-0472">Membrane</keyword>
<comment type="caution">
    <text evidence="3">The sequence shown here is derived from an EMBL/GenBank/DDBJ whole genome shotgun (WGS) entry which is preliminary data.</text>
</comment>
<proteinExistence type="predicted"/>
<reference evidence="3 4" key="1">
    <citation type="journal article" date="2018" name="New Phytol.">
        <title>Phylogenomics of Endogonaceae and evolution of mycorrhizas within Mucoromycota.</title>
        <authorList>
            <person name="Chang Y."/>
            <person name="Desiro A."/>
            <person name="Na H."/>
            <person name="Sandor L."/>
            <person name="Lipzen A."/>
            <person name="Clum A."/>
            <person name="Barry K."/>
            <person name="Grigoriev I.V."/>
            <person name="Martin F.M."/>
            <person name="Stajich J.E."/>
            <person name="Smith M.E."/>
            <person name="Bonito G."/>
            <person name="Spatafora J.W."/>
        </authorList>
    </citation>
    <scope>NUCLEOTIDE SEQUENCE [LARGE SCALE GENOMIC DNA]</scope>
    <source>
        <strain evidence="3 4">AD002</strain>
    </source>
</reference>
<dbReference type="Proteomes" id="UP000274822">
    <property type="component" value="Unassembled WGS sequence"/>
</dbReference>
<evidence type="ECO:0000256" key="2">
    <source>
        <dbReference type="SAM" id="Phobius"/>
    </source>
</evidence>
<feature type="region of interest" description="Disordered" evidence="1">
    <location>
        <begin position="45"/>
        <end position="85"/>
    </location>
</feature>
<evidence type="ECO:0000256" key="1">
    <source>
        <dbReference type="SAM" id="MobiDB-lite"/>
    </source>
</evidence>
<dbReference type="AlphaFoldDB" id="A0A433QWT2"/>
<feature type="transmembrane region" description="Helical" evidence="2">
    <location>
        <begin position="191"/>
        <end position="214"/>
    </location>
</feature>
<accession>A0A433QWT2</accession>
<dbReference type="EMBL" id="RBNJ01000620">
    <property type="protein sequence ID" value="RUS34270.1"/>
    <property type="molecule type" value="Genomic_DNA"/>
</dbReference>
<organism evidence="3 4">
    <name type="scientific">Jimgerdemannia flammicorona</name>
    <dbReference type="NCBI Taxonomy" id="994334"/>
    <lineage>
        <taxon>Eukaryota</taxon>
        <taxon>Fungi</taxon>
        <taxon>Fungi incertae sedis</taxon>
        <taxon>Mucoromycota</taxon>
        <taxon>Mucoromycotina</taxon>
        <taxon>Endogonomycetes</taxon>
        <taxon>Endogonales</taxon>
        <taxon>Endogonaceae</taxon>
        <taxon>Jimgerdemannia</taxon>
    </lineage>
</organism>
<name>A0A433QWT2_9FUNG</name>
<keyword evidence="2" id="KW-1133">Transmembrane helix</keyword>
<feature type="region of interest" description="Disordered" evidence="1">
    <location>
        <begin position="297"/>
        <end position="316"/>
    </location>
</feature>
<feature type="compositionally biased region" description="Low complexity" evidence="1">
    <location>
        <begin position="305"/>
        <end position="316"/>
    </location>
</feature>
<keyword evidence="4" id="KW-1185">Reference proteome</keyword>
<sequence length="464" mass="50425">MGGQIVDYARVVTLQRCRPNKIQLLDKSAVVAICLPETTFITMSTEKPSTSSKKSPTSTNPSTTKQSGNTSTMTSTSTSSFSTTSSRPVITTTLSFSGTSTLSFSGASILSSSNTSPSSVVSSTSTYLITSSFTTSLFPFVTDSLSYKMSFLSSHWPTSKETSSSAHISPTVLSLTPSSTSQSGYPPNLKLILGTTIVPIIVLAITLLICRAYLAARQRHLREEQTNLDLDFMQNGQDHNIGAPHSSSLKSNAGLMAGNTYRKSGYASWLRGSTKQGEDEWMHIGAVHPTHSNAYSQSEMATHRSPSSKAPSSITSLKSEPIRHMHEVYDTSSTGSFWSGSTTLVSREEILRDLQKRHGVDPMDIVDNNEQDKSPIALASTLTAHEQPSEDDTLKYTKFAQVKALLPWVSRPKEQVNWTGSEGQTKLIVTRSRKSMEELGRLGYEALDLELGAQEARLIKVGKD</sequence>
<keyword evidence="2" id="KW-0812">Transmembrane</keyword>
<gene>
    <name evidence="3" type="ORF">BC938DRAFT_481492</name>
</gene>